<evidence type="ECO:0000256" key="1">
    <source>
        <dbReference type="ARBA" id="ARBA00022750"/>
    </source>
</evidence>
<dbReference type="GO" id="GO:0004190">
    <property type="term" value="F:aspartic-type endopeptidase activity"/>
    <property type="evidence" value="ECO:0007669"/>
    <property type="project" value="UniProtKB-KW"/>
</dbReference>
<keyword evidence="1" id="KW-0645">Protease</keyword>
<feature type="domain" description="Retrovirus-related Pol polyprotein from transposon TNT 1-94-like beta-barrel" evidence="4">
    <location>
        <begin position="1"/>
        <end position="70"/>
    </location>
</feature>
<protein>
    <recommendedName>
        <fullName evidence="7">Polyprotein</fullName>
    </recommendedName>
</protein>
<keyword evidence="1" id="KW-0064">Aspartyl protease</keyword>
<dbReference type="EMBL" id="UZAU01000769">
    <property type="status" value="NOT_ANNOTATED_CDS"/>
    <property type="molecule type" value="Genomic_DNA"/>
</dbReference>
<dbReference type="InterPro" id="IPR025724">
    <property type="entry name" value="GAG-pre-integrase_dom"/>
</dbReference>
<dbReference type="Pfam" id="PF07727">
    <property type="entry name" value="RVT_2"/>
    <property type="match status" value="1"/>
</dbReference>
<organism evidence="5 6">
    <name type="scientific">Cannabis sativa</name>
    <name type="common">Hemp</name>
    <name type="synonym">Marijuana</name>
    <dbReference type="NCBI Taxonomy" id="3483"/>
    <lineage>
        <taxon>Eukaryota</taxon>
        <taxon>Viridiplantae</taxon>
        <taxon>Streptophyta</taxon>
        <taxon>Embryophyta</taxon>
        <taxon>Tracheophyta</taxon>
        <taxon>Spermatophyta</taxon>
        <taxon>Magnoliopsida</taxon>
        <taxon>eudicotyledons</taxon>
        <taxon>Gunneridae</taxon>
        <taxon>Pentapetalae</taxon>
        <taxon>rosids</taxon>
        <taxon>fabids</taxon>
        <taxon>Rosales</taxon>
        <taxon>Cannabaceae</taxon>
        <taxon>Cannabis</taxon>
    </lineage>
</organism>
<feature type="domain" description="GAG-pre-integrase" evidence="3">
    <location>
        <begin position="85"/>
        <end position="136"/>
    </location>
</feature>
<dbReference type="Gramene" id="evm.model.09.1455">
    <property type="protein sequence ID" value="cds.evm.model.09.1455"/>
    <property type="gene ID" value="evm.TU.09.1455"/>
</dbReference>
<dbReference type="AlphaFoldDB" id="A0A803QEH7"/>
<reference evidence="5" key="2">
    <citation type="submission" date="2021-03" db="UniProtKB">
        <authorList>
            <consortium name="EnsemblPlants"/>
        </authorList>
    </citation>
    <scope>IDENTIFICATION</scope>
</reference>
<name>A0A803QEH7_CANSA</name>
<keyword evidence="6" id="KW-1185">Reference proteome</keyword>
<accession>A0A803QEH7</accession>
<evidence type="ECO:0000259" key="2">
    <source>
        <dbReference type="Pfam" id="PF07727"/>
    </source>
</evidence>
<dbReference type="InterPro" id="IPR013103">
    <property type="entry name" value="RVT_2"/>
</dbReference>
<dbReference type="PANTHER" id="PTHR11439">
    <property type="entry name" value="GAG-POL-RELATED RETROTRANSPOSON"/>
    <property type="match status" value="1"/>
</dbReference>
<evidence type="ECO:0008006" key="7">
    <source>
        <dbReference type="Google" id="ProtNLM"/>
    </source>
</evidence>
<dbReference type="InterPro" id="IPR054722">
    <property type="entry name" value="PolX-like_BBD"/>
</dbReference>
<feature type="domain" description="Reverse transcriptase Ty1/copia-type" evidence="2">
    <location>
        <begin position="230"/>
        <end position="302"/>
    </location>
</feature>
<evidence type="ECO:0000313" key="5">
    <source>
        <dbReference type="EnsemblPlants" id="cds.evm.model.09.1455"/>
    </source>
</evidence>
<dbReference type="SUPFAM" id="SSF56672">
    <property type="entry name" value="DNA/RNA polymerases"/>
    <property type="match status" value="1"/>
</dbReference>
<dbReference type="Proteomes" id="UP000596661">
    <property type="component" value="Chromosome 9"/>
</dbReference>
<sequence>MCPYKTLFNSLEEKIGGNVLLEDNKAYLVKGIGTIIIKMCDNVQGTLTNVMCVPDLRRDLLSIGSLVTKECTIKINATYVETGANNNKMIDQTRLWHQRFGHVSERGLTKLERQGILKGKLSRKLDFCEECAIEKSCRVKFPSSVHTSKQHLDYIHSNLWGPSRVTTVGGASYFLSIIDDYSSTRAINRRNGTKLLLAIQEEMSTVIKNKTWIIVKRPPGQKLVDCKWIMKVKEAFLHGNLEEKIYMRQPEGFENGDLDKVCLLQKSLYGLKLAPRQWNIRFDEFMARIKFNKSSFDPCIYLNDKLFILFEFEIKDLGDAKKILSVEIIRNRLEKICLSHKYYLEKVLSKFNMSSAKPVTIPMVAHFKLSKDQSPQTKDERKVMDSVPYASAVGSLMYVKGTLDTGLAYYARSLTGYVFTARGRCISWKSNLQKVVTMSSIEAEYMEATKAIKEAIWVKGLTKELGFNSEYITVYYDNQSALNLIKNLMFHERLKYIDIKMPFIRDIIGRNKVQVSKVNTKDNPTDMFTKEVPIIKLRHCLRLLSIDTSS</sequence>
<dbReference type="Pfam" id="PF13976">
    <property type="entry name" value="gag_pre-integrs"/>
    <property type="match status" value="1"/>
</dbReference>
<dbReference type="EnsemblPlants" id="evm.model.09.1455">
    <property type="protein sequence ID" value="cds.evm.model.09.1455"/>
    <property type="gene ID" value="evm.TU.09.1455"/>
</dbReference>
<evidence type="ECO:0000259" key="4">
    <source>
        <dbReference type="Pfam" id="PF22936"/>
    </source>
</evidence>
<reference evidence="5" key="1">
    <citation type="submission" date="2018-11" db="EMBL/GenBank/DDBJ databases">
        <authorList>
            <person name="Grassa J C."/>
        </authorList>
    </citation>
    <scope>NUCLEOTIDE SEQUENCE [LARGE SCALE GENOMIC DNA]</scope>
</reference>
<keyword evidence="1" id="KW-0378">Hydrolase</keyword>
<dbReference type="CDD" id="cd09272">
    <property type="entry name" value="RNase_HI_RT_Ty1"/>
    <property type="match status" value="1"/>
</dbReference>
<dbReference type="InterPro" id="IPR043502">
    <property type="entry name" value="DNA/RNA_pol_sf"/>
</dbReference>
<proteinExistence type="predicted"/>
<dbReference type="Pfam" id="PF22936">
    <property type="entry name" value="Pol_BBD"/>
    <property type="match status" value="1"/>
</dbReference>
<evidence type="ECO:0000259" key="3">
    <source>
        <dbReference type="Pfam" id="PF13976"/>
    </source>
</evidence>
<evidence type="ECO:0000313" key="6">
    <source>
        <dbReference type="Proteomes" id="UP000596661"/>
    </source>
</evidence>